<dbReference type="AlphaFoldDB" id="A0ABD6GCK7"/>
<dbReference type="InterPro" id="IPR007893">
    <property type="entry name" value="Spore_coat_U/FanG"/>
</dbReference>
<accession>A0ABD6GCK7</accession>
<keyword evidence="1" id="KW-0732">Signal</keyword>
<dbReference type="PANTHER" id="PTHR37089">
    <property type="entry name" value="PROTEIN U-RELATED"/>
    <property type="match status" value="1"/>
</dbReference>
<evidence type="ECO:0000256" key="1">
    <source>
        <dbReference type="SAM" id="SignalP"/>
    </source>
</evidence>
<gene>
    <name evidence="3" type="ORF">BBI04_012220</name>
</gene>
<dbReference type="InterPro" id="IPR053167">
    <property type="entry name" value="Spore_coat_component"/>
</dbReference>
<dbReference type="Pfam" id="PF05229">
    <property type="entry name" value="SCPU"/>
    <property type="match status" value="2"/>
</dbReference>
<evidence type="ECO:0000313" key="4">
    <source>
        <dbReference type="Proteomes" id="UP000175993"/>
    </source>
</evidence>
<dbReference type="PANTHER" id="PTHR37089:SF4">
    <property type="entry name" value="EXPORTED PROTEIN"/>
    <property type="match status" value="1"/>
</dbReference>
<feature type="domain" description="Spore coat protein U/FanG" evidence="2">
    <location>
        <begin position="21"/>
        <end position="156"/>
    </location>
</feature>
<organism evidence="3 4">
    <name type="scientific">Agrobacterium vitis</name>
    <name type="common">Rhizobium vitis</name>
    <dbReference type="NCBI Taxonomy" id="373"/>
    <lineage>
        <taxon>Bacteria</taxon>
        <taxon>Pseudomonadati</taxon>
        <taxon>Pseudomonadota</taxon>
        <taxon>Alphaproteobacteria</taxon>
        <taxon>Hyphomicrobiales</taxon>
        <taxon>Rhizobiaceae</taxon>
        <taxon>Rhizobium/Agrobacterium group</taxon>
        <taxon>Agrobacterium</taxon>
    </lineage>
</organism>
<feature type="chain" id="PRO_5044780357" evidence="1">
    <location>
        <begin position="25"/>
        <end position="319"/>
    </location>
</feature>
<dbReference type="RefSeq" id="WP_081344110.1">
    <property type="nucleotide sequence ID" value="NZ_CP118261.1"/>
</dbReference>
<proteinExistence type="predicted"/>
<dbReference type="SMART" id="SM00972">
    <property type="entry name" value="SCPU"/>
    <property type="match status" value="2"/>
</dbReference>
<sequence>MIKSLAQTISFLVGIIAFALPAFSQTCTASISNLNFGTVNLLSGGVYDSTATLSMSCTNTLNLSLAARACVSLGGGSGGTSGSARTMASGARLLNYQLYQDSARSVPWGAASASGLGTTWSHDFLLLPLTTYTTSRTIYGRILANQSTTLAGTYISAFSGTQATLNWTAYDLTAPTCNTITQNPVHPSFTVQALVDRTCSVTTENINFGGRGLLKTQVDAAGRLFVSCTSGLPFTVGLNGGLTNALPTQRKMSYNGQSITYGLYSDTSRQSPWGNTAGAILSGVGNGLSQILNVYGRVPPQTTPSPGIYTDTVVVTVTF</sequence>
<protein>
    <submittedName>
        <fullName evidence="3">Fimbrial major subunit CsuA/B family protein</fullName>
    </submittedName>
</protein>
<name>A0ABD6GCK7_AGRVI</name>
<dbReference type="Proteomes" id="UP000175993">
    <property type="component" value="Unassembled WGS sequence"/>
</dbReference>
<evidence type="ECO:0000313" key="3">
    <source>
        <dbReference type="EMBL" id="MUP05573.1"/>
    </source>
</evidence>
<comment type="caution">
    <text evidence="3">The sequence shown here is derived from an EMBL/GenBank/DDBJ whole genome shotgun (WGS) entry which is preliminary data.</text>
</comment>
<feature type="domain" description="Spore coat protein U/FanG" evidence="2">
    <location>
        <begin position="188"/>
        <end position="316"/>
    </location>
</feature>
<evidence type="ECO:0000259" key="2">
    <source>
        <dbReference type="Pfam" id="PF05229"/>
    </source>
</evidence>
<dbReference type="EMBL" id="MBEV02000005">
    <property type="protein sequence ID" value="MUP05573.1"/>
    <property type="molecule type" value="Genomic_DNA"/>
</dbReference>
<reference evidence="3 4" key="1">
    <citation type="submission" date="2019-11" db="EMBL/GenBank/DDBJ databases">
        <title>Whole-genome sequencing of Allorhizobium vitis.</title>
        <authorList>
            <person name="Gan H.M."/>
            <person name="Savka M.A."/>
        </authorList>
    </citation>
    <scope>NUCLEOTIDE SEQUENCE [LARGE SCALE GENOMIC DNA]</scope>
    <source>
        <strain evidence="3 4">AB4</strain>
    </source>
</reference>
<feature type="signal peptide" evidence="1">
    <location>
        <begin position="1"/>
        <end position="24"/>
    </location>
</feature>